<keyword evidence="3" id="KW-0378">Hydrolase</keyword>
<organism evidence="6 7">
    <name type="scientific">Thalassobacterium maritimum</name>
    <dbReference type="NCBI Taxonomy" id="3041265"/>
    <lineage>
        <taxon>Bacteria</taxon>
        <taxon>Pseudomonadati</taxon>
        <taxon>Verrucomicrobiota</taxon>
        <taxon>Opitutia</taxon>
        <taxon>Puniceicoccales</taxon>
        <taxon>Coraliomargaritaceae</taxon>
        <taxon>Thalassobacterium</taxon>
    </lineage>
</organism>
<dbReference type="InterPro" id="IPR017850">
    <property type="entry name" value="Alkaline_phosphatase_core_sf"/>
</dbReference>
<dbReference type="PANTHER" id="PTHR42693:SF53">
    <property type="entry name" value="ENDO-4-O-SULFATASE"/>
    <property type="match status" value="1"/>
</dbReference>
<keyword evidence="2" id="KW-0479">Metal-binding</keyword>
<dbReference type="Proteomes" id="UP001225316">
    <property type="component" value="Unassembled WGS sequence"/>
</dbReference>
<dbReference type="InterPro" id="IPR050738">
    <property type="entry name" value="Sulfatase"/>
</dbReference>
<dbReference type="SUPFAM" id="SSF53649">
    <property type="entry name" value="Alkaline phosphatase-like"/>
    <property type="match status" value="1"/>
</dbReference>
<keyword evidence="7" id="KW-1185">Reference proteome</keyword>
<evidence type="ECO:0000256" key="4">
    <source>
        <dbReference type="ARBA" id="ARBA00022837"/>
    </source>
</evidence>
<comment type="similarity">
    <text evidence="1">Belongs to the sulfatase family.</text>
</comment>
<dbReference type="EMBL" id="JARXHW010000012">
    <property type="protein sequence ID" value="MDQ8207281.1"/>
    <property type="molecule type" value="Genomic_DNA"/>
</dbReference>
<sequence>MSQKPNMIYIVADQWRGDCLGLYRNHHPVMTPHLNQLACEGINYTHGYADCPLCMPQRATMLTGRTGSQNRCIKNFTTENAPHIDPQQTLPGRLTREAGYQTKAIGKMHFAPHRARHGFEHVSLHPDDYLWWLEEQGQGGSFRAHGLGGNEVYPTESTCDQRYYHTTWIVDQAIRFLEQRDPTTPFFLYIIFEAPHSPFDPPPPYDRMYDNFTIPAPIEGDWRESDYPATFQEKRILSKYDFMQPEAIAEARRRYYGQMTHIDYQLGRLFGALQTQHIYQETAIAFTADHGESLGDHGVFAKHSFLESAARVPYILRLPSSMQAQYSQLNSEQAVLTADFCPTMLEMAGLAPDHTAEGQSLLQPNGREYIFGETPESAMVLGEGYKYIYYLTGGTEQLFHVEQDRDDRHNLAGQATQSARQSQLKNQLIAYLSKNNSPMVSDGAFIQRTAQNNAAALRRRNPLACRGPMHGGDGY</sequence>
<proteinExistence type="inferred from homology"/>
<feature type="domain" description="Sulfatase N-terminal" evidence="5">
    <location>
        <begin position="5"/>
        <end position="349"/>
    </location>
</feature>
<name>A0ABU1ASY9_9BACT</name>
<evidence type="ECO:0000256" key="3">
    <source>
        <dbReference type="ARBA" id="ARBA00022801"/>
    </source>
</evidence>
<protein>
    <submittedName>
        <fullName evidence="6">Sulfatase-like hydrolase/transferase</fullName>
    </submittedName>
</protein>
<dbReference type="InterPro" id="IPR000917">
    <property type="entry name" value="Sulfatase_N"/>
</dbReference>
<reference evidence="6 7" key="1">
    <citation type="submission" date="2023-04" db="EMBL/GenBank/DDBJ databases">
        <title>A novel bacteria isolated from coastal sediment.</title>
        <authorList>
            <person name="Liu X.-J."/>
            <person name="Du Z.-J."/>
        </authorList>
    </citation>
    <scope>NUCLEOTIDE SEQUENCE [LARGE SCALE GENOMIC DNA]</scope>
    <source>
        <strain evidence="6 7">SDUM461003</strain>
    </source>
</reference>
<comment type="caution">
    <text evidence="6">The sequence shown here is derived from an EMBL/GenBank/DDBJ whole genome shotgun (WGS) entry which is preliminary data.</text>
</comment>
<evidence type="ECO:0000313" key="7">
    <source>
        <dbReference type="Proteomes" id="UP001225316"/>
    </source>
</evidence>
<dbReference type="InterPro" id="IPR024607">
    <property type="entry name" value="Sulfatase_CS"/>
</dbReference>
<accession>A0ABU1ASY9</accession>
<dbReference type="Pfam" id="PF00884">
    <property type="entry name" value="Sulfatase"/>
    <property type="match status" value="1"/>
</dbReference>
<gene>
    <name evidence="6" type="ORF">QEH52_07165</name>
</gene>
<evidence type="ECO:0000256" key="2">
    <source>
        <dbReference type="ARBA" id="ARBA00022723"/>
    </source>
</evidence>
<dbReference type="Gene3D" id="3.40.720.10">
    <property type="entry name" value="Alkaline Phosphatase, subunit A"/>
    <property type="match status" value="1"/>
</dbReference>
<dbReference type="PANTHER" id="PTHR42693">
    <property type="entry name" value="ARYLSULFATASE FAMILY MEMBER"/>
    <property type="match status" value="1"/>
</dbReference>
<evidence type="ECO:0000313" key="6">
    <source>
        <dbReference type="EMBL" id="MDQ8207281.1"/>
    </source>
</evidence>
<evidence type="ECO:0000256" key="1">
    <source>
        <dbReference type="ARBA" id="ARBA00008779"/>
    </source>
</evidence>
<dbReference type="PROSITE" id="PS00149">
    <property type="entry name" value="SULFATASE_2"/>
    <property type="match status" value="1"/>
</dbReference>
<dbReference type="RefSeq" id="WP_308949415.1">
    <property type="nucleotide sequence ID" value="NZ_JARXHW010000012.1"/>
</dbReference>
<keyword evidence="4" id="KW-0106">Calcium</keyword>
<evidence type="ECO:0000259" key="5">
    <source>
        <dbReference type="Pfam" id="PF00884"/>
    </source>
</evidence>